<sequence length="70" mass="8102">MPADLEVIPYIKLLVKARRSCTLKAVKAFDQQPERIMLSNYKDAKTSAEVRKLLKAMQEVQFLLELHTLK</sequence>
<accession>A0A7T8JVM8</accession>
<evidence type="ECO:0000313" key="2">
    <source>
        <dbReference type="Proteomes" id="UP000595437"/>
    </source>
</evidence>
<proteinExistence type="predicted"/>
<organism evidence="1 2">
    <name type="scientific">Caligus rogercresseyi</name>
    <name type="common">Sea louse</name>
    <dbReference type="NCBI Taxonomy" id="217165"/>
    <lineage>
        <taxon>Eukaryota</taxon>
        <taxon>Metazoa</taxon>
        <taxon>Ecdysozoa</taxon>
        <taxon>Arthropoda</taxon>
        <taxon>Crustacea</taxon>
        <taxon>Multicrustacea</taxon>
        <taxon>Hexanauplia</taxon>
        <taxon>Copepoda</taxon>
        <taxon>Siphonostomatoida</taxon>
        <taxon>Caligidae</taxon>
        <taxon>Caligus</taxon>
    </lineage>
</organism>
<keyword evidence="2" id="KW-1185">Reference proteome</keyword>
<reference evidence="2" key="1">
    <citation type="submission" date="2021-01" db="EMBL/GenBank/DDBJ databases">
        <title>Caligus Genome Assembly.</title>
        <authorList>
            <person name="Gallardo-Escarate C."/>
        </authorList>
    </citation>
    <scope>NUCLEOTIDE SEQUENCE [LARGE SCALE GENOMIC DNA]</scope>
</reference>
<dbReference type="EMBL" id="CP045905">
    <property type="protein sequence ID" value="QQP36713.1"/>
    <property type="molecule type" value="Genomic_DNA"/>
</dbReference>
<dbReference type="Proteomes" id="UP000595437">
    <property type="component" value="Chromosome 16"/>
</dbReference>
<gene>
    <name evidence="1" type="ORF">FKW44_021888</name>
</gene>
<dbReference type="AlphaFoldDB" id="A0A7T8JVM8"/>
<name>A0A7T8JVM8_CALRO</name>
<feature type="non-terminal residue" evidence="1">
    <location>
        <position position="70"/>
    </location>
</feature>
<protein>
    <submittedName>
        <fullName evidence="1">Uncharacterized protein</fullName>
    </submittedName>
</protein>
<evidence type="ECO:0000313" key="1">
    <source>
        <dbReference type="EMBL" id="QQP36713.1"/>
    </source>
</evidence>